<comment type="caution">
    <text evidence="6">The sequence shown here is derived from an EMBL/GenBank/DDBJ whole genome shotgun (WGS) entry which is preliminary data.</text>
</comment>
<evidence type="ECO:0000256" key="1">
    <source>
        <dbReference type="ARBA" id="ARBA00022448"/>
    </source>
</evidence>
<dbReference type="Pfam" id="PF00005">
    <property type="entry name" value="ABC_tran"/>
    <property type="match status" value="1"/>
</dbReference>
<dbReference type="CDD" id="cd03230">
    <property type="entry name" value="ABC_DR_subfamily_A"/>
    <property type="match status" value="1"/>
</dbReference>
<evidence type="ECO:0000259" key="5">
    <source>
        <dbReference type="PROSITE" id="PS50893"/>
    </source>
</evidence>
<dbReference type="GO" id="GO:0016887">
    <property type="term" value="F:ATP hydrolysis activity"/>
    <property type="evidence" value="ECO:0007669"/>
    <property type="project" value="InterPro"/>
</dbReference>
<organism evidence="6 7">
    <name type="scientific">Victivallis lenta</name>
    <dbReference type="NCBI Taxonomy" id="2606640"/>
    <lineage>
        <taxon>Bacteria</taxon>
        <taxon>Pseudomonadati</taxon>
        <taxon>Lentisphaerota</taxon>
        <taxon>Lentisphaeria</taxon>
        <taxon>Victivallales</taxon>
        <taxon>Victivallaceae</taxon>
        <taxon>Victivallis</taxon>
    </lineage>
</organism>
<reference evidence="6 7" key="1">
    <citation type="submission" date="2019-08" db="EMBL/GenBank/DDBJ databases">
        <title>In-depth cultivation of the pig gut microbiome towards novel bacterial diversity and tailored functional studies.</title>
        <authorList>
            <person name="Wylensek D."/>
            <person name="Hitch T.C.A."/>
            <person name="Clavel T."/>
        </authorList>
    </citation>
    <scope>NUCLEOTIDE SEQUENCE [LARGE SCALE GENOMIC DNA]</scope>
    <source>
        <strain evidence="6 7">BBE-744-WT-12</strain>
    </source>
</reference>
<dbReference type="InterPro" id="IPR003593">
    <property type="entry name" value="AAA+_ATPase"/>
</dbReference>
<sequence length="386" mass="42637">MAEQRESIVRAVGLTKVFRDFWGRPKAKAVNDISFTIEPGEVIGLLGPNGSGKSTTVKMLLGLLYPTGGILNVLGRSPRAVETKREIGYLPEESYLYKYLTAEETLDFFGSLFNLSRADRKKRIDQLLDMVGMAHARRRRVGEYSKGMARRIGLAQAMINDPEFLILDEPTSGLDPLGCKEVKDLILTLKARGKTVLITSHLLSDIEDVCDRVIILYGGKVRAMGGLGELLTVSDENRIVTPALPQAAMNEVLKILRENLHGEEFTVDHPRRTLEEFFLDVITKAKSDNIETAGVSGGGKIAEYLSKGDEKSAVLESLVQEIKPPPPREPAEPLPEQKGETVDRKLEQLTEEPKSAAPEPETPQAKPDEKLKEADAKLNDILGNRK</sequence>
<dbReference type="PANTHER" id="PTHR42939">
    <property type="entry name" value="ABC TRANSPORTER ATP-BINDING PROTEIN ALBC-RELATED"/>
    <property type="match status" value="1"/>
</dbReference>
<dbReference type="InterPro" id="IPR051782">
    <property type="entry name" value="ABC_Transporter_VariousFunc"/>
</dbReference>
<dbReference type="PROSITE" id="PS50893">
    <property type="entry name" value="ABC_TRANSPORTER_2"/>
    <property type="match status" value="1"/>
</dbReference>
<gene>
    <name evidence="6" type="ORF">FYJ85_22030</name>
</gene>
<proteinExistence type="predicted"/>
<accession>A0A844G936</accession>
<dbReference type="GO" id="GO:0005524">
    <property type="term" value="F:ATP binding"/>
    <property type="evidence" value="ECO:0007669"/>
    <property type="project" value="UniProtKB-KW"/>
</dbReference>
<feature type="domain" description="ABC transporter" evidence="5">
    <location>
        <begin position="9"/>
        <end position="243"/>
    </location>
</feature>
<keyword evidence="7" id="KW-1185">Reference proteome</keyword>
<dbReference type="PROSITE" id="PS00211">
    <property type="entry name" value="ABC_TRANSPORTER_1"/>
    <property type="match status" value="1"/>
</dbReference>
<keyword evidence="1" id="KW-0813">Transport</keyword>
<dbReference type="PANTHER" id="PTHR42939:SF1">
    <property type="entry name" value="ABC TRANSPORTER ATP-BINDING PROTEIN ALBC-RELATED"/>
    <property type="match status" value="1"/>
</dbReference>
<feature type="compositionally biased region" description="Basic and acidic residues" evidence="4">
    <location>
        <begin position="366"/>
        <end position="378"/>
    </location>
</feature>
<dbReference type="InterPro" id="IPR027417">
    <property type="entry name" value="P-loop_NTPase"/>
</dbReference>
<dbReference type="Gene3D" id="3.40.50.300">
    <property type="entry name" value="P-loop containing nucleotide triphosphate hydrolases"/>
    <property type="match status" value="1"/>
</dbReference>
<dbReference type="EMBL" id="VUNS01000049">
    <property type="protein sequence ID" value="MST99713.1"/>
    <property type="molecule type" value="Genomic_DNA"/>
</dbReference>
<feature type="region of interest" description="Disordered" evidence="4">
    <location>
        <begin position="321"/>
        <end position="386"/>
    </location>
</feature>
<keyword evidence="2" id="KW-0547">Nucleotide-binding</keyword>
<evidence type="ECO:0000313" key="6">
    <source>
        <dbReference type="EMBL" id="MST99713.1"/>
    </source>
</evidence>
<feature type="compositionally biased region" description="Basic and acidic residues" evidence="4">
    <location>
        <begin position="329"/>
        <end position="354"/>
    </location>
</feature>
<dbReference type="InterPro" id="IPR017871">
    <property type="entry name" value="ABC_transporter-like_CS"/>
</dbReference>
<evidence type="ECO:0000256" key="3">
    <source>
        <dbReference type="ARBA" id="ARBA00022840"/>
    </source>
</evidence>
<dbReference type="Proteomes" id="UP000435649">
    <property type="component" value="Unassembled WGS sequence"/>
</dbReference>
<protein>
    <submittedName>
        <fullName evidence="6">ABC transporter ATP-binding protein</fullName>
    </submittedName>
</protein>
<dbReference type="AlphaFoldDB" id="A0A844G936"/>
<dbReference type="RefSeq" id="WP_106053983.1">
    <property type="nucleotide sequence ID" value="NZ_VUNS01000049.1"/>
</dbReference>
<dbReference type="InterPro" id="IPR003439">
    <property type="entry name" value="ABC_transporter-like_ATP-bd"/>
</dbReference>
<keyword evidence="3 6" id="KW-0067">ATP-binding</keyword>
<evidence type="ECO:0000256" key="2">
    <source>
        <dbReference type="ARBA" id="ARBA00022741"/>
    </source>
</evidence>
<dbReference type="SUPFAM" id="SSF52540">
    <property type="entry name" value="P-loop containing nucleoside triphosphate hydrolases"/>
    <property type="match status" value="1"/>
</dbReference>
<evidence type="ECO:0000313" key="7">
    <source>
        <dbReference type="Proteomes" id="UP000435649"/>
    </source>
</evidence>
<name>A0A844G936_9BACT</name>
<evidence type="ECO:0000256" key="4">
    <source>
        <dbReference type="SAM" id="MobiDB-lite"/>
    </source>
</evidence>
<dbReference type="SMART" id="SM00382">
    <property type="entry name" value="AAA"/>
    <property type="match status" value="1"/>
</dbReference>